<dbReference type="PANTHER" id="PTHR31885:SF6">
    <property type="entry name" value="GH04784P"/>
    <property type="match status" value="1"/>
</dbReference>
<keyword evidence="5 6" id="KW-0472">Membrane</keyword>
<feature type="transmembrane region" description="Helical" evidence="6">
    <location>
        <begin position="188"/>
        <end position="208"/>
    </location>
</feature>
<evidence type="ECO:0000313" key="8">
    <source>
        <dbReference type="Proteomes" id="UP001595840"/>
    </source>
</evidence>
<sequence>MNSKFSFWPPFLLFSLIYLISMAFDLPSAISAALKVMPIFLLIALVFRANVKPMYLWPALIFSACGDVLLALPINHSFIFGLSAFLLAQLSYAIGFYRERNQGLTRKAKSRLGFVLIISLGLAAIILPKTGELLLPVAVYLTAIVAMACCASLHQTQQATLFTGVLLFVLSDSLIAINKFVLPFTGSGVAIMLTYYAAQALIVTAVLMNARKNTAQAQT</sequence>
<feature type="transmembrane region" description="Helical" evidence="6">
    <location>
        <begin position="133"/>
        <end position="153"/>
    </location>
</feature>
<evidence type="ECO:0000256" key="4">
    <source>
        <dbReference type="ARBA" id="ARBA00022989"/>
    </source>
</evidence>
<keyword evidence="4 6" id="KW-1133">Transmembrane helix</keyword>
<comment type="subcellular location">
    <subcellularLocation>
        <location evidence="1">Membrane</location>
        <topology evidence="1">Multi-pass membrane protein</topology>
    </subcellularLocation>
</comment>
<dbReference type="RefSeq" id="WP_290261328.1">
    <property type="nucleotide sequence ID" value="NZ_JAUFQG010000004.1"/>
</dbReference>
<gene>
    <name evidence="7" type="ORF">ACFOX3_14300</name>
</gene>
<keyword evidence="8" id="KW-1185">Reference proteome</keyword>
<feature type="transmembrane region" description="Helical" evidence="6">
    <location>
        <begin position="30"/>
        <end position="47"/>
    </location>
</feature>
<dbReference type="Pfam" id="PF07947">
    <property type="entry name" value="YhhN"/>
    <property type="match status" value="1"/>
</dbReference>
<name>A0ABV8V8M8_9GAMM</name>
<evidence type="ECO:0000256" key="2">
    <source>
        <dbReference type="ARBA" id="ARBA00007375"/>
    </source>
</evidence>
<feature type="transmembrane region" description="Helical" evidence="6">
    <location>
        <begin position="160"/>
        <end position="182"/>
    </location>
</feature>
<comment type="caution">
    <text evidence="7">The sequence shown here is derived from an EMBL/GenBank/DDBJ whole genome shotgun (WGS) entry which is preliminary data.</text>
</comment>
<dbReference type="InterPro" id="IPR012506">
    <property type="entry name" value="TMEM86B-like"/>
</dbReference>
<evidence type="ECO:0000256" key="5">
    <source>
        <dbReference type="ARBA" id="ARBA00023136"/>
    </source>
</evidence>
<feature type="transmembrane region" description="Helical" evidence="6">
    <location>
        <begin position="7"/>
        <end position="24"/>
    </location>
</feature>
<evidence type="ECO:0000313" key="7">
    <source>
        <dbReference type="EMBL" id="MFC4363482.1"/>
    </source>
</evidence>
<feature type="transmembrane region" description="Helical" evidence="6">
    <location>
        <begin position="109"/>
        <end position="127"/>
    </location>
</feature>
<comment type="similarity">
    <text evidence="2">Belongs to the TMEM86 family.</text>
</comment>
<feature type="transmembrane region" description="Helical" evidence="6">
    <location>
        <begin position="54"/>
        <end position="72"/>
    </location>
</feature>
<protein>
    <submittedName>
        <fullName evidence="7">Lysoplasmalogenase</fullName>
    </submittedName>
</protein>
<evidence type="ECO:0000256" key="3">
    <source>
        <dbReference type="ARBA" id="ARBA00022692"/>
    </source>
</evidence>
<reference evidence="8" key="1">
    <citation type="journal article" date="2019" name="Int. J. Syst. Evol. Microbiol.">
        <title>The Global Catalogue of Microorganisms (GCM) 10K type strain sequencing project: providing services to taxonomists for standard genome sequencing and annotation.</title>
        <authorList>
            <consortium name="The Broad Institute Genomics Platform"/>
            <consortium name="The Broad Institute Genome Sequencing Center for Infectious Disease"/>
            <person name="Wu L."/>
            <person name="Ma J."/>
        </authorList>
    </citation>
    <scope>NUCLEOTIDE SEQUENCE [LARGE SCALE GENOMIC DNA]</scope>
    <source>
        <strain evidence="8">CECT 8570</strain>
    </source>
</reference>
<proteinExistence type="inferred from homology"/>
<accession>A0ABV8V8M8</accession>
<organism evidence="7 8">
    <name type="scientific">Simiduia curdlanivorans</name>
    <dbReference type="NCBI Taxonomy" id="1492769"/>
    <lineage>
        <taxon>Bacteria</taxon>
        <taxon>Pseudomonadati</taxon>
        <taxon>Pseudomonadota</taxon>
        <taxon>Gammaproteobacteria</taxon>
        <taxon>Cellvibrionales</taxon>
        <taxon>Cellvibrionaceae</taxon>
        <taxon>Simiduia</taxon>
    </lineage>
</organism>
<keyword evidence="3 6" id="KW-0812">Transmembrane</keyword>
<evidence type="ECO:0000256" key="6">
    <source>
        <dbReference type="SAM" id="Phobius"/>
    </source>
</evidence>
<dbReference type="Proteomes" id="UP001595840">
    <property type="component" value="Unassembled WGS sequence"/>
</dbReference>
<evidence type="ECO:0000256" key="1">
    <source>
        <dbReference type="ARBA" id="ARBA00004141"/>
    </source>
</evidence>
<dbReference type="EMBL" id="JBHSCX010000020">
    <property type="protein sequence ID" value="MFC4363482.1"/>
    <property type="molecule type" value="Genomic_DNA"/>
</dbReference>
<dbReference type="PANTHER" id="PTHR31885">
    <property type="entry name" value="GH04784P"/>
    <property type="match status" value="1"/>
</dbReference>
<feature type="transmembrane region" description="Helical" evidence="6">
    <location>
        <begin position="78"/>
        <end position="97"/>
    </location>
</feature>